<keyword evidence="2" id="KW-0472">Membrane</keyword>
<feature type="region of interest" description="Disordered" evidence="1">
    <location>
        <begin position="1"/>
        <end position="47"/>
    </location>
</feature>
<accession>A0A221WAR5</accession>
<evidence type="ECO:0000256" key="2">
    <source>
        <dbReference type="SAM" id="Phobius"/>
    </source>
</evidence>
<dbReference type="Proteomes" id="UP000204221">
    <property type="component" value="Chromosome"/>
</dbReference>
<dbReference type="EMBL" id="CP022521">
    <property type="protein sequence ID" value="ASO22743.1"/>
    <property type="molecule type" value="Genomic_DNA"/>
</dbReference>
<gene>
    <name evidence="3" type="primary">rsdA</name>
    <name evidence="3" type="ORF">AHOG_25690</name>
</gene>
<feature type="compositionally biased region" description="Low complexity" evidence="1">
    <location>
        <begin position="273"/>
        <end position="283"/>
    </location>
</feature>
<reference evidence="3 4" key="1">
    <citation type="submission" date="2017-07" db="EMBL/GenBank/DDBJ databases">
        <title>Complete genome sequence of Actinoalloteichus hoggarensis DSM 45943, type strain of Actinoalloteichus hoggarensis.</title>
        <authorList>
            <person name="Ruckert C."/>
            <person name="Nouioui I."/>
            <person name="Willmese J."/>
            <person name="van Wezel G."/>
            <person name="Klenk H.-P."/>
            <person name="Kalinowski J."/>
            <person name="Zotchev S.B."/>
        </authorList>
    </citation>
    <scope>NUCLEOTIDE SEQUENCE [LARGE SCALE GENOMIC DNA]</scope>
    <source>
        <strain evidence="3 4">DSM 45943</strain>
    </source>
</reference>
<evidence type="ECO:0000313" key="4">
    <source>
        <dbReference type="Proteomes" id="UP000204221"/>
    </source>
</evidence>
<proteinExistence type="predicted"/>
<keyword evidence="2" id="KW-0812">Transmembrane</keyword>
<dbReference type="Gene3D" id="6.10.250.1300">
    <property type="match status" value="1"/>
</dbReference>
<feature type="compositionally biased region" description="Pro residues" evidence="1">
    <location>
        <begin position="284"/>
        <end position="302"/>
    </location>
</feature>
<dbReference type="InterPro" id="IPR031928">
    <property type="entry name" value="RsdA_SigD-bd"/>
</dbReference>
<evidence type="ECO:0000256" key="1">
    <source>
        <dbReference type="SAM" id="MobiDB-lite"/>
    </source>
</evidence>
<dbReference type="AlphaFoldDB" id="A0A221WAR5"/>
<feature type="compositionally biased region" description="Polar residues" evidence="1">
    <location>
        <begin position="314"/>
        <end position="328"/>
    </location>
</feature>
<dbReference type="RefSeq" id="WP_245856448.1">
    <property type="nucleotide sequence ID" value="NZ_CP022521.1"/>
</dbReference>
<name>A0A221WAR5_9PSEU</name>
<keyword evidence="4" id="KW-1185">Reference proteome</keyword>
<sequence length="328" mass="34062">MADRHDEDEPTSGDRVENENSEPSSSDVAGHLDGSASRTEQESPAEHIDLSAIQADDALLDALGGTDPTVGEEDSADQDLSAMLVAWRREADAEPFGELVDIDTAVATIAAARPPARRRPRFLVPLATAAAVLAITFTGVSVAAREARPGDTLWGLSRVLFTEHANSVEAAVAVQGELDAAEAALFAGRFEQAAAALQRAGASLDSVSDDDGHAHLRATHDRLRDQLDPAPQPEDGEAPEDSESTTDGGEPPLLVDTTTEQPPPTSPTDDSETSPPDETTTTPPEEPTPSSPPAPSTPPSPSTPSGSEPDTSTGSRTENISTMPSGGE</sequence>
<feature type="compositionally biased region" description="Acidic residues" evidence="1">
    <location>
        <begin position="234"/>
        <end position="244"/>
    </location>
</feature>
<feature type="region of interest" description="Disordered" evidence="1">
    <location>
        <begin position="222"/>
        <end position="328"/>
    </location>
</feature>
<keyword evidence="2" id="KW-1133">Transmembrane helix</keyword>
<feature type="compositionally biased region" description="Basic and acidic residues" evidence="1">
    <location>
        <begin position="1"/>
        <end position="18"/>
    </location>
</feature>
<evidence type="ECO:0000313" key="3">
    <source>
        <dbReference type="EMBL" id="ASO22743.1"/>
    </source>
</evidence>
<feature type="transmembrane region" description="Helical" evidence="2">
    <location>
        <begin position="122"/>
        <end position="144"/>
    </location>
</feature>
<feature type="compositionally biased region" description="Low complexity" evidence="1">
    <location>
        <begin position="303"/>
        <end position="313"/>
    </location>
</feature>
<dbReference type="KEGG" id="ahg:AHOG_25690"/>
<protein>
    <submittedName>
        <fullName evidence="3">Anti-sigma-D factor RsdA</fullName>
    </submittedName>
</protein>
<organism evidence="3 4">
    <name type="scientific">Actinoalloteichus hoggarensis</name>
    <dbReference type="NCBI Taxonomy" id="1470176"/>
    <lineage>
        <taxon>Bacteria</taxon>
        <taxon>Bacillati</taxon>
        <taxon>Actinomycetota</taxon>
        <taxon>Actinomycetes</taxon>
        <taxon>Pseudonocardiales</taxon>
        <taxon>Pseudonocardiaceae</taxon>
        <taxon>Actinoalloteichus</taxon>
    </lineage>
</organism>
<dbReference type="Pfam" id="PF16751">
    <property type="entry name" value="RsdA_SigD_bd"/>
    <property type="match status" value="1"/>
</dbReference>